<dbReference type="Proteomes" id="UP000252669">
    <property type="component" value="Unassembled WGS sequence"/>
</dbReference>
<dbReference type="InterPro" id="IPR003680">
    <property type="entry name" value="Flavodoxin_fold"/>
</dbReference>
<dbReference type="RefSeq" id="WP_113892507.1">
    <property type="nucleotide sequence ID" value="NZ_JANJGA010000003.1"/>
</dbReference>
<dbReference type="GO" id="GO:0009055">
    <property type="term" value="F:electron transfer activity"/>
    <property type="evidence" value="ECO:0007669"/>
    <property type="project" value="TreeGrafter"/>
</dbReference>
<reference evidence="3 4" key="1">
    <citation type="submission" date="2017-10" db="EMBL/GenBank/DDBJ databases">
        <title>Genomics of the genus Arcobacter.</title>
        <authorList>
            <person name="Perez-Cataluna A."/>
            <person name="Figueras M.J."/>
        </authorList>
    </citation>
    <scope>NUCLEOTIDE SEQUENCE [LARGE SCALE GENOMIC DNA]</scope>
    <source>
        <strain evidence="3 4">CECT 9230</strain>
    </source>
</reference>
<dbReference type="SUPFAM" id="SSF52218">
    <property type="entry name" value="Flavoproteins"/>
    <property type="match status" value="1"/>
</dbReference>
<evidence type="ECO:0000313" key="3">
    <source>
        <dbReference type="EMBL" id="RBQ29879.1"/>
    </source>
</evidence>
<dbReference type="OrthoDB" id="9798454at2"/>
<proteinExistence type="predicted"/>
<name>A0A366MWM7_9BACT</name>
<keyword evidence="1" id="KW-0560">Oxidoreductase</keyword>
<dbReference type="Pfam" id="PF02525">
    <property type="entry name" value="Flavodoxin_2"/>
    <property type="match status" value="1"/>
</dbReference>
<dbReference type="GO" id="GO:0003955">
    <property type="term" value="F:NAD(P)H dehydrogenase (quinone) activity"/>
    <property type="evidence" value="ECO:0007669"/>
    <property type="project" value="TreeGrafter"/>
</dbReference>
<dbReference type="GO" id="GO:0010181">
    <property type="term" value="F:FMN binding"/>
    <property type="evidence" value="ECO:0007669"/>
    <property type="project" value="TreeGrafter"/>
</dbReference>
<organism evidence="3 4">
    <name type="scientific">Aliarcobacter vitoriensis</name>
    <dbReference type="NCBI Taxonomy" id="2011099"/>
    <lineage>
        <taxon>Bacteria</taxon>
        <taxon>Pseudomonadati</taxon>
        <taxon>Campylobacterota</taxon>
        <taxon>Epsilonproteobacteria</taxon>
        <taxon>Campylobacterales</taxon>
        <taxon>Arcobacteraceae</taxon>
        <taxon>Aliarcobacter</taxon>
    </lineage>
</organism>
<protein>
    <submittedName>
        <fullName evidence="3">General stress protein</fullName>
    </submittedName>
</protein>
<evidence type="ECO:0000256" key="1">
    <source>
        <dbReference type="ARBA" id="ARBA00023002"/>
    </source>
</evidence>
<evidence type="ECO:0000313" key="4">
    <source>
        <dbReference type="Proteomes" id="UP000252669"/>
    </source>
</evidence>
<evidence type="ECO:0000259" key="2">
    <source>
        <dbReference type="Pfam" id="PF02525"/>
    </source>
</evidence>
<comment type="caution">
    <text evidence="3">The sequence shown here is derived from an EMBL/GenBank/DDBJ whole genome shotgun (WGS) entry which is preliminary data.</text>
</comment>
<dbReference type="AlphaFoldDB" id="A0A366MWM7"/>
<dbReference type="PANTHER" id="PTHR47307:SF1">
    <property type="entry name" value="GLUTATHIONE-REGULATED POTASSIUM-EFFLUX SYSTEM ANCILLARY PROTEIN KEFG"/>
    <property type="match status" value="1"/>
</dbReference>
<dbReference type="EMBL" id="PDKB01000002">
    <property type="protein sequence ID" value="RBQ29879.1"/>
    <property type="molecule type" value="Genomic_DNA"/>
</dbReference>
<accession>A0A366MWM7</accession>
<sequence>MKKVLINVVHPNLDTESRVNKALVEFASKESNVTVNNLYKKYPDFKIDAKKEQELLLENDIIIFQFPMYWLSSPALLKEWLDVVLEYNFAFGENYKLENKTLAVATSVGSGTAQYNSNGSNKFTVEEFLNSFEATANYVKMDYKNPFITYETFVISDEKLQETAKEYVSYIKDLTK</sequence>
<dbReference type="PANTHER" id="PTHR47307">
    <property type="entry name" value="GLUTATHIONE-REGULATED POTASSIUM-EFFLUX SYSTEM ANCILLARY PROTEIN KEFG"/>
    <property type="match status" value="1"/>
</dbReference>
<feature type="domain" description="Flavodoxin-like fold" evidence="2">
    <location>
        <begin position="2"/>
        <end position="169"/>
    </location>
</feature>
<keyword evidence="4" id="KW-1185">Reference proteome</keyword>
<dbReference type="InterPro" id="IPR046980">
    <property type="entry name" value="KefG/KefF"/>
</dbReference>
<dbReference type="InterPro" id="IPR029039">
    <property type="entry name" value="Flavoprotein-like_sf"/>
</dbReference>
<gene>
    <name evidence="3" type="ORF">CRU91_00970</name>
</gene>
<dbReference type="Gene3D" id="3.40.50.360">
    <property type="match status" value="1"/>
</dbReference>